<protein>
    <submittedName>
        <fullName evidence="5">UDP-4-amino-4-deoxy-L-arabinose--oxoglutarate aminotransferase</fullName>
        <ecNumber evidence="5">2.6.1.87</ecNumber>
    </submittedName>
</protein>
<dbReference type="InterPro" id="IPR000653">
    <property type="entry name" value="DegT/StrS_aminotransferase"/>
</dbReference>
<dbReference type="Proteomes" id="UP000322214">
    <property type="component" value="Chromosome"/>
</dbReference>
<organism evidence="5 6">
    <name type="scientific">Mariniblastus fucicola</name>
    <dbReference type="NCBI Taxonomy" id="980251"/>
    <lineage>
        <taxon>Bacteria</taxon>
        <taxon>Pseudomonadati</taxon>
        <taxon>Planctomycetota</taxon>
        <taxon>Planctomycetia</taxon>
        <taxon>Pirellulales</taxon>
        <taxon>Pirellulaceae</taxon>
        <taxon>Mariniblastus</taxon>
    </lineage>
</organism>
<dbReference type="GO" id="GO:0099620">
    <property type="term" value="F:UDP-4-amino-4-deoxy-L-arabinose aminotransferase"/>
    <property type="evidence" value="ECO:0007669"/>
    <property type="project" value="UniProtKB-EC"/>
</dbReference>
<dbReference type="InterPro" id="IPR015424">
    <property type="entry name" value="PyrdxlP-dep_Trfase"/>
</dbReference>
<evidence type="ECO:0000256" key="3">
    <source>
        <dbReference type="PIRSR" id="PIRSR000390-2"/>
    </source>
</evidence>
<dbReference type="InterPro" id="IPR015421">
    <property type="entry name" value="PyrdxlP-dep_Trfase_major"/>
</dbReference>
<evidence type="ECO:0000313" key="5">
    <source>
        <dbReference type="EMBL" id="QEG23500.1"/>
    </source>
</evidence>
<dbReference type="Pfam" id="PF01041">
    <property type="entry name" value="DegT_DnrJ_EryC1"/>
    <property type="match status" value="1"/>
</dbReference>
<keyword evidence="6" id="KW-1185">Reference proteome</keyword>
<proteinExistence type="inferred from homology"/>
<accession>A0A5B9PEB6</accession>
<dbReference type="RefSeq" id="WP_075082018.1">
    <property type="nucleotide sequence ID" value="NZ_CP042912.1"/>
</dbReference>
<dbReference type="KEGG" id="mff:MFFC18_33990"/>
<dbReference type="PANTHER" id="PTHR30244:SF34">
    <property type="entry name" value="DTDP-4-AMINO-4,6-DIDEOXYGALACTOSE TRANSAMINASE"/>
    <property type="match status" value="1"/>
</dbReference>
<keyword evidence="5" id="KW-0808">Transferase</keyword>
<feature type="modified residue" description="N6-(pyridoxal phosphate)lysine" evidence="3">
    <location>
        <position position="185"/>
    </location>
</feature>
<dbReference type="GO" id="GO:0030170">
    <property type="term" value="F:pyridoxal phosphate binding"/>
    <property type="evidence" value="ECO:0007669"/>
    <property type="project" value="TreeGrafter"/>
</dbReference>
<dbReference type="PANTHER" id="PTHR30244">
    <property type="entry name" value="TRANSAMINASE"/>
    <property type="match status" value="1"/>
</dbReference>
<evidence type="ECO:0000256" key="2">
    <source>
        <dbReference type="PIRSR" id="PIRSR000390-1"/>
    </source>
</evidence>
<gene>
    <name evidence="5" type="primary">arnB_2</name>
    <name evidence="5" type="ORF">MFFC18_33990</name>
</gene>
<evidence type="ECO:0000313" key="6">
    <source>
        <dbReference type="Proteomes" id="UP000322214"/>
    </source>
</evidence>
<dbReference type="EC" id="2.6.1.87" evidence="5"/>
<dbReference type="InterPro" id="IPR015422">
    <property type="entry name" value="PyrdxlP-dep_Trfase_small"/>
</dbReference>
<dbReference type="PIRSF" id="PIRSF000390">
    <property type="entry name" value="PLP_StrS"/>
    <property type="match status" value="1"/>
</dbReference>
<evidence type="ECO:0000256" key="4">
    <source>
        <dbReference type="RuleBase" id="RU004508"/>
    </source>
</evidence>
<keyword evidence="3 4" id="KW-0663">Pyridoxal phosphate</keyword>
<dbReference type="SUPFAM" id="SSF53383">
    <property type="entry name" value="PLP-dependent transferases"/>
    <property type="match status" value="1"/>
</dbReference>
<sequence>MKIPGTRQTIEEDDVQAIADAMRESLLTTGPQVEEFENAFAKAVGTRFAVAVSSGTAALHAAVHACGINHESSSSAEVIVPAISFVATSNVALYQNARPVFADVESDTLRIDAEDVERKVTSRTKAIVAMDYGGQPCDYAALRAIADRHRLMLIADTCHSLGGSLGARPVGSLADCSCFSLHPAKQITCGEGGMVTTDDQDLAMEMRAFRNHGIGSNHRQRQKQATHRYTMEALGYNYRLTDIQSALGLSQLKKLAKFTRRRNEVAAVYDDLLQGCEFLQPLKTVPGVQHARHLYVVKWNAEASGISRDEAFRALRDRGIGVNVHYQPIYQQPYYQGLISREEIATPDCPIADEAYQSILSLPVFPTMSLQEIGYVVESLHAVAAGTELLRRAA</sequence>
<comment type="similarity">
    <text evidence="1 4">Belongs to the DegT/DnrJ/EryC1 family.</text>
</comment>
<dbReference type="Gene3D" id="3.40.640.10">
    <property type="entry name" value="Type I PLP-dependent aspartate aminotransferase-like (Major domain)"/>
    <property type="match status" value="1"/>
</dbReference>
<evidence type="ECO:0000256" key="1">
    <source>
        <dbReference type="ARBA" id="ARBA00037999"/>
    </source>
</evidence>
<dbReference type="EMBL" id="CP042912">
    <property type="protein sequence ID" value="QEG23500.1"/>
    <property type="molecule type" value="Genomic_DNA"/>
</dbReference>
<feature type="active site" description="Proton acceptor" evidence="2">
    <location>
        <position position="185"/>
    </location>
</feature>
<dbReference type="STRING" id="980251.GCA_001642875_02675"/>
<name>A0A5B9PEB6_9BACT</name>
<reference evidence="5 6" key="1">
    <citation type="submission" date="2019-08" db="EMBL/GenBank/DDBJ databases">
        <title>Deep-cultivation of Planctomycetes and their phenomic and genomic characterization uncovers novel biology.</title>
        <authorList>
            <person name="Wiegand S."/>
            <person name="Jogler M."/>
            <person name="Boedeker C."/>
            <person name="Pinto D."/>
            <person name="Vollmers J."/>
            <person name="Rivas-Marin E."/>
            <person name="Kohn T."/>
            <person name="Peeters S.H."/>
            <person name="Heuer A."/>
            <person name="Rast P."/>
            <person name="Oberbeckmann S."/>
            <person name="Bunk B."/>
            <person name="Jeske O."/>
            <person name="Meyerdierks A."/>
            <person name="Storesund J.E."/>
            <person name="Kallscheuer N."/>
            <person name="Luecker S."/>
            <person name="Lage O.M."/>
            <person name="Pohl T."/>
            <person name="Merkel B.J."/>
            <person name="Hornburger P."/>
            <person name="Mueller R.-W."/>
            <person name="Bruemmer F."/>
            <person name="Labrenz M."/>
            <person name="Spormann A.M."/>
            <person name="Op den Camp H."/>
            <person name="Overmann J."/>
            <person name="Amann R."/>
            <person name="Jetten M.S.M."/>
            <person name="Mascher T."/>
            <person name="Medema M.H."/>
            <person name="Devos D.P."/>
            <person name="Kaster A.-K."/>
            <person name="Ovreas L."/>
            <person name="Rohde M."/>
            <person name="Galperin M.Y."/>
            <person name="Jogler C."/>
        </authorList>
    </citation>
    <scope>NUCLEOTIDE SEQUENCE [LARGE SCALE GENOMIC DNA]</scope>
    <source>
        <strain evidence="5 6">FC18</strain>
    </source>
</reference>
<keyword evidence="5" id="KW-0032">Aminotransferase</keyword>
<dbReference type="Gene3D" id="3.90.1150.10">
    <property type="entry name" value="Aspartate Aminotransferase, domain 1"/>
    <property type="match status" value="1"/>
</dbReference>
<dbReference type="GO" id="GO:0000271">
    <property type="term" value="P:polysaccharide biosynthetic process"/>
    <property type="evidence" value="ECO:0007669"/>
    <property type="project" value="TreeGrafter"/>
</dbReference>
<dbReference type="AlphaFoldDB" id="A0A5B9PEB6"/>
<dbReference type="CDD" id="cd00616">
    <property type="entry name" value="AHBA_syn"/>
    <property type="match status" value="1"/>
</dbReference>